<keyword evidence="9" id="KW-0812">Transmembrane</keyword>
<feature type="transmembrane region" description="Helical" evidence="9">
    <location>
        <begin position="105"/>
        <end position="127"/>
    </location>
</feature>
<dbReference type="Pfam" id="PF10601">
    <property type="entry name" value="zf-LITAF-like"/>
    <property type="match status" value="1"/>
</dbReference>
<keyword evidence="7 9" id="KW-0472">Membrane</keyword>
<keyword evidence="6" id="KW-0862">Zinc</keyword>
<gene>
    <name evidence="11" type="ORF">AAFF_G00176000</name>
</gene>
<organism evidence="11 12">
    <name type="scientific">Aldrovandia affinis</name>
    <dbReference type="NCBI Taxonomy" id="143900"/>
    <lineage>
        <taxon>Eukaryota</taxon>
        <taxon>Metazoa</taxon>
        <taxon>Chordata</taxon>
        <taxon>Craniata</taxon>
        <taxon>Vertebrata</taxon>
        <taxon>Euteleostomi</taxon>
        <taxon>Actinopterygii</taxon>
        <taxon>Neopterygii</taxon>
        <taxon>Teleostei</taxon>
        <taxon>Notacanthiformes</taxon>
        <taxon>Halosauridae</taxon>
        <taxon>Aldrovandia</taxon>
    </lineage>
</organism>
<reference evidence="11" key="1">
    <citation type="journal article" date="2023" name="Science">
        <title>Genome structures resolve the early diversification of teleost fishes.</title>
        <authorList>
            <person name="Parey E."/>
            <person name="Louis A."/>
            <person name="Montfort J."/>
            <person name="Bouchez O."/>
            <person name="Roques C."/>
            <person name="Iampietro C."/>
            <person name="Lluch J."/>
            <person name="Castinel A."/>
            <person name="Donnadieu C."/>
            <person name="Desvignes T."/>
            <person name="Floi Bucao C."/>
            <person name="Jouanno E."/>
            <person name="Wen M."/>
            <person name="Mejri S."/>
            <person name="Dirks R."/>
            <person name="Jansen H."/>
            <person name="Henkel C."/>
            <person name="Chen W.J."/>
            <person name="Zahm M."/>
            <person name="Cabau C."/>
            <person name="Klopp C."/>
            <person name="Thompson A.W."/>
            <person name="Robinson-Rechavi M."/>
            <person name="Braasch I."/>
            <person name="Lecointre G."/>
            <person name="Bobe J."/>
            <person name="Postlethwait J.H."/>
            <person name="Berthelot C."/>
            <person name="Roest Crollius H."/>
            <person name="Guiguen Y."/>
        </authorList>
    </citation>
    <scope>NUCLEOTIDE SEQUENCE</scope>
    <source>
        <strain evidence="11">NC1722</strain>
    </source>
</reference>
<name>A0AAD7RKW4_9TELE</name>
<dbReference type="PROSITE" id="PS51837">
    <property type="entry name" value="LITAF"/>
    <property type="match status" value="1"/>
</dbReference>
<sequence>MASAPPLETAGPGGYPQPPPYEEPMMNPHPQYPQGPMPPPYSYAKVPQCPYPVQSQSPPVTGPVVSVQTIYVQPGVVYGDRPVQAHCPVCAQFVVTRMDYSAGMLAWLSCVALSFFGCIYGCCLIPFCVDGLKDVKHTCPNCNNILGIYKRL</sequence>
<dbReference type="SMART" id="SM00714">
    <property type="entry name" value="LITAF"/>
    <property type="match status" value="1"/>
</dbReference>
<evidence type="ECO:0000256" key="5">
    <source>
        <dbReference type="ARBA" id="ARBA00022723"/>
    </source>
</evidence>
<feature type="region of interest" description="Disordered" evidence="8">
    <location>
        <begin position="1"/>
        <end position="34"/>
    </location>
</feature>
<dbReference type="InterPro" id="IPR006629">
    <property type="entry name" value="LITAF"/>
</dbReference>
<evidence type="ECO:0000256" key="3">
    <source>
        <dbReference type="ARBA" id="ARBA00004630"/>
    </source>
</evidence>
<evidence type="ECO:0000256" key="6">
    <source>
        <dbReference type="ARBA" id="ARBA00022833"/>
    </source>
</evidence>
<evidence type="ECO:0000256" key="4">
    <source>
        <dbReference type="ARBA" id="ARBA00005975"/>
    </source>
</evidence>
<proteinExistence type="inferred from homology"/>
<evidence type="ECO:0000256" key="2">
    <source>
        <dbReference type="ARBA" id="ARBA00004414"/>
    </source>
</evidence>
<evidence type="ECO:0000256" key="1">
    <source>
        <dbReference type="ARBA" id="ARBA00004125"/>
    </source>
</evidence>
<dbReference type="EMBL" id="JAINUG010000233">
    <property type="protein sequence ID" value="KAJ8386176.1"/>
    <property type="molecule type" value="Genomic_DNA"/>
</dbReference>
<dbReference type="GO" id="GO:0098574">
    <property type="term" value="C:cytoplasmic side of lysosomal membrane"/>
    <property type="evidence" value="ECO:0007669"/>
    <property type="project" value="TreeGrafter"/>
</dbReference>
<keyword evidence="12" id="KW-1185">Reference proteome</keyword>
<keyword evidence="5" id="KW-0479">Metal-binding</keyword>
<dbReference type="GO" id="GO:0005634">
    <property type="term" value="C:nucleus"/>
    <property type="evidence" value="ECO:0007669"/>
    <property type="project" value="TreeGrafter"/>
</dbReference>
<comment type="similarity">
    <text evidence="4">Belongs to the CDIP1/LITAF family.</text>
</comment>
<dbReference type="Proteomes" id="UP001221898">
    <property type="component" value="Unassembled WGS sequence"/>
</dbReference>
<evidence type="ECO:0000256" key="8">
    <source>
        <dbReference type="SAM" id="MobiDB-lite"/>
    </source>
</evidence>
<comment type="caution">
    <text evidence="11">The sequence shown here is derived from an EMBL/GenBank/DDBJ whole genome shotgun (WGS) entry which is preliminary data.</text>
</comment>
<protein>
    <recommendedName>
        <fullName evidence="10">LITAF domain-containing protein</fullName>
    </recommendedName>
</protein>
<keyword evidence="9" id="KW-1133">Transmembrane helix</keyword>
<dbReference type="AlphaFoldDB" id="A0AAD7RKW4"/>
<feature type="domain" description="LITAF" evidence="10">
    <location>
        <begin position="67"/>
        <end position="151"/>
    </location>
</feature>
<evidence type="ECO:0000256" key="9">
    <source>
        <dbReference type="SAM" id="Phobius"/>
    </source>
</evidence>
<dbReference type="PANTHER" id="PTHR23292">
    <property type="entry name" value="LIPOPOLYSACCHARIDE-INDUCED TUMOR NECROSIS FACTOR-ALPHA FACTOR"/>
    <property type="match status" value="1"/>
</dbReference>
<dbReference type="PANTHER" id="PTHR23292:SF45">
    <property type="entry name" value="LIPOPOLYSACCHARIDE-INDUCED TUMOR NECROSIS FACTOR-ALPHA FACTOR HOMOLOG"/>
    <property type="match status" value="1"/>
</dbReference>
<comment type="subcellular location">
    <subcellularLocation>
        <location evidence="1">Endosome membrane</location>
        <topology evidence="1">Peripheral membrane protein</topology>
        <orientation evidence="1">Cytoplasmic side</orientation>
    </subcellularLocation>
    <subcellularLocation>
        <location evidence="2">Late endosome membrane</location>
    </subcellularLocation>
    <subcellularLocation>
        <location evidence="3">Lysosome membrane</location>
        <topology evidence="3">Peripheral membrane protein</topology>
        <orientation evidence="3">Cytoplasmic side</orientation>
    </subcellularLocation>
</comment>
<evidence type="ECO:0000259" key="10">
    <source>
        <dbReference type="PROSITE" id="PS51837"/>
    </source>
</evidence>
<dbReference type="GO" id="GO:0008270">
    <property type="term" value="F:zinc ion binding"/>
    <property type="evidence" value="ECO:0007669"/>
    <property type="project" value="TreeGrafter"/>
</dbReference>
<dbReference type="InterPro" id="IPR037519">
    <property type="entry name" value="LITAF_fam"/>
</dbReference>
<evidence type="ECO:0000313" key="12">
    <source>
        <dbReference type="Proteomes" id="UP001221898"/>
    </source>
</evidence>
<evidence type="ECO:0000256" key="7">
    <source>
        <dbReference type="ARBA" id="ARBA00023136"/>
    </source>
</evidence>
<accession>A0AAD7RKW4</accession>
<evidence type="ECO:0000313" key="11">
    <source>
        <dbReference type="EMBL" id="KAJ8386176.1"/>
    </source>
</evidence>
<dbReference type="GO" id="GO:0098560">
    <property type="term" value="C:cytoplasmic side of late endosome membrane"/>
    <property type="evidence" value="ECO:0007669"/>
    <property type="project" value="TreeGrafter"/>
</dbReference>